<evidence type="ECO:0000259" key="12">
    <source>
        <dbReference type="Pfam" id="PF19316"/>
    </source>
</evidence>
<feature type="transmembrane region" description="Helical" evidence="11">
    <location>
        <begin position="555"/>
        <end position="577"/>
    </location>
</feature>
<feature type="transmembrane region" description="Helical" evidence="11">
    <location>
        <begin position="724"/>
        <end position="750"/>
    </location>
</feature>
<dbReference type="InterPro" id="IPR037674">
    <property type="entry name" value="PIG-G_N"/>
</dbReference>
<evidence type="ECO:0000313" key="13">
    <source>
        <dbReference type="EMBL" id="KAK8950687.1"/>
    </source>
</evidence>
<evidence type="ECO:0000256" key="2">
    <source>
        <dbReference type="ARBA" id="ARBA00004687"/>
    </source>
</evidence>
<keyword evidence="8 11" id="KW-1133">Transmembrane helix</keyword>
<dbReference type="InterPro" id="IPR039527">
    <property type="entry name" value="PIGG/GPI7"/>
</dbReference>
<dbReference type="InterPro" id="IPR002591">
    <property type="entry name" value="Phosphodiest/P_Trfase"/>
</dbReference>
<dbReference type="SUPFAM" id="SSF53649">
    <property type="entry name" value="Alkaline phosphatase-like"/>
    <property type="match status" value="1"/>
</dbReference>
<evidence type="ECO:0000256" key="4">
    <source>
        <dbReference type="ARBA" id="ARBA00022502"/>
    </source>
</evidence>
<feature type="transmembrane region" description="Helical" evidence="11">
    <location>
        <begin position="481"/>
        <end position="504"/>
    </location>
</feature>
<proteinExistence type="inferred from homology"/>
<evidence type="ECO:0000313" key="14">
    <source>
        <dbReference type="Proteomes" id="UP001418222"/>
    </source>
</evidence>
<feature type="transmembrane region" description="Helical" evidence="11">
    <location>
        <begin position="914"/>
        <end position="932"/>
    </location>
</feature>
<gene>
    <name evidence="13" type="ORF">KSP39_PZI003073</name>
</gene>
<sequence>MVNSSLSCRRLAALTSTAVLLQIIGLSLFVIGFFPVKPSVPGVSGPESYRMPTCEDLMEAENENLLPDQLAKIYTDLSQIPSEFDRLIFMVIDGLPAEFLLGRDGWPPEKFFADPMPYTQSLLSERRAIAYHAKAAPPTVTMPRLKAMVSGSIGGYLDVAFNFHTQAFLEDNLLDQFQLIGRNMVMFGDDTWIKLFPGLFKRYDGVNSFYVKDTIEVDFNVSRHLEVELVATDWKLMILHYLGLDHAGHIGGRHSSLMASKLKEMDDTIRLIHTQNPLKGDEYGRRTLLVVVSDHGMTERGNHGGSSYEETDSLALFVDLRAESPTYAPSMDTEVFQVDITPTLALLFGVPIPKNSFGILLMQACNSLTDEHKLRALELNSWQLLRLLQVHLPRLLCQSLRDSTGDDQVLQSNENFGNIKLKLHNLYSKAWAAHSVWKLFSGDSNLTSNNSANLNAATESYYDFLRYGSEWLKHRSTDKPIWWILTGVVILFLSSVLLLCLLFLRIKDHDFERKFSSSLRNCSHIGQLDMAFVSFGTLLHIFSLGSSSMVEEEQYTWHFLTSTLCLILFFMTIQSFLKENKTFPFEMKSEKKLDFDQSQKTHISAFTSIKHMTLLKPLSACGQISSILIVLICGRVLRGWHQGGVNWAHLPDISKWLDHGSSSIMKTLEITSLLIVIILSVFSLNLIMLRARCVLIASLGVVVLGFLVLLHIMEKQTANRSTSIAPIFYFSSGVIMFGTFIFSPWILPLCHHENILMKKSSNSHSSAVKSEDVLFGIQKSLYLTGVMYASSWCLLQLLLQQPVNAVPILLIFVQIMACIIYFSANGLYHRQFIEVAAMHFLGMAGHFSLGNSNTLATIDVAGAFIGISSRSMVFPCILMFIITFSSPILSYLSMVVSISLKDIVSLSPSDEPDLGHVLEVMIVFPCLLPLVLNSAVLTTSTIILLLMRNHLFVWSVFSPKYLYVCAETVSVYVGLFVVSATVLYTCAVFFFRAKMLLRSAD</sequence>
<comment type="subcellular location">
    <subcellularLocation>
        <location evidence="1">Endoplasmic reticulum membrane</location>
        <topology evidence="1">Multi-pass membrane protein</topology>
    </subcellularLocation>
</comment>
<feature type="transmembrane region" description="Helical" evidence="11">
    <location>
        <begin position="525"/>
        <end position="543"/>
    </location>
</feature>
<evidence type="ECO:0000256" key="6">
    <source>
        <dbReference type="ARBA" id="ARBA00022692"/>
    </source>
</evidence>
<keyword evidence="7" id="KW-0256">Endoplasmic reticulum</keyword>
<comment type="caution">
    <text evidence="13">The sequence shown here is derived from an EMBL/GenBank/DDBJ whole genome shotgun (WGS) entry which is preliminary data.</text>
</comment>
<feature type="transmembrane region" description="Helical" evidence="11">
    <location>
        <begin position="872"/>
        <end position="894"/>
    </location>
</feature>
<dbReference type="CDD" id="cd16024">
    <property type="entry name" value="GPI_EPT_2"/>
    <property type="match status" value="1"/>
</dbReference>
<feature type="transmembrane region" description="Helical" evidence="11">
    <location>
        <begin position="805"/>
        <end position="824"/>
    </location>
</feature>
<dbReference type="Pfam" id="PF01663">
    <property type="entry name" value="Phosphodiest"/>
    <property type="match status" value="1"/>
</dbReference>
<keyword evidence="9 11" id="KW-0472">Membrane</keyword>
<evidence type="ECO:0000256" key="5">
    <source>
        <dbReference type="ARBA" id="ARBA00022679"/>
    </source>
</evidence>
<dbReference type="InterPro" id="IPR017850">
    <property type="entry name" value="Alkaline_phosphatase_core_sf"/>
</dbReference>
<feature type="transmembrane region" description="Helical" evidence="11">
    <location>
        <begin position="694"/>
        <end position="712"/>
    </location>
</feature>
<evidence type="ECO:0000256" key="10">
    <source>
        <dbReference type="ARBA" id="ARBA00023180"/>
    </source>
</evidence>
<accession>A0AAP0BUB2</accession>
<comment type="similarity">
    <text evidence="3">Belongs to the PIGG/PIGN/PIGO family. PIGG subfamily.</text>
</comment>
<evidence type="ECO:0000256" key="9">
    <source>
        <dbReference type="ARBA" id="ARBA00023136"/>
    </source>
</evidence>
<keyword evidence="4" id="KW-0337">GPI-anchor biosynthesis</keyword>
<dbReference type="PANTHER" id="PTHR23072:SF0">
    <property type="entry name" value="GPI ETHANOLAMINE PHOSPHATE TRANSFERASE 2"/>
    <property type="match status" value="1"/>
</dbReference>
<dbReference type="GO" id="GO:0051267">
    <property type="term" value="F:CP2 mannose-ethanolamine phosphotransferase activity"/>
    <property type="evidence" value="ECO:0007669"/>
    <property type="project" value="TreeGrafter"/>
</dbReference>
<feature type="transmembrane region" description="Helical" evidence="11">
    <location>
        <begin position="969"/>
        <end position="991"/>
    </location>
</feature>
<feature type="transmembrane region" description="Helical" evidence="11">
    <location>
        <begin position="670"/>
        <end position="687"/>
    </location>
</feature>
<dbReference type="EMBL" id="JBBWWQ010000003">
    <property type="protein sequence ID" value="KAK8950687.1"/>
    <property type="molecule type" value="Genomic_DNA"/>
</dbReference>
<organism evidence="13 14">
    <name type="scientific">Platanthera zijinensis</name>
    <dbReference type="NCBI Taxonomy" id="2320716"/>
    <lineage>
        <taxon>Eukaryota</taxon>
        <taxon>Viridiplantae</taxon>
        <taxon>Streptophyta</taxon>
        <taxon>Embryophyta</taxon>
        <taxon>Tracheophyta</taxon>
        <taxon>Spermatophyta</taxon>
        <taxon>Magnoliopsida</taxon>
        <taxon>Liliopsida</taxon>
        <taxon>Asparagales</taxon>
        <taxon>Orchidaceae</taxon>
        <taxon>Orchidoideae</taxon>
        <taxon>Orchideae</taxon>
        <taxon>Orchidinae</taxon>
        <taxon>Platanthera</taxon>
    </lineage>
</organism>
<keyword evidence="14" id="KW-1185">Reference proteome</keyword>
<dbReference type="AlphaFoldDB" id="A0AAP0BUB2"/>
<feature type="domain" description="GPI ethanolamine phosphate transferase 2 C-terminal" evidence="12">
    <location>
        <begin position="619"/>
        <end position="985"/>
    </location>
</feature>
<keyword evidence="5" id="KW-0808">Transferase</keyword>
<dbReference type="Proteomes" id="UP001418222">
    <property type="component" value="Unassembled WGS sequence"/>
</dbReference>
<feature type="transmembrane region" description="Helical" evidence="11">
    <location>
        <begin position="12"/>
        <end position="34"/>
    </location>
</feature>
<dbReference type="GO" id="GO:0005789">
    <property type="term" value="C:endoplasmic reticulum membrane"/>
    <property type="evidence" value="ECO:0007669"/>
    <property type="project" value="UniProtKB-SubCell"/>
</dbReference>
<dbReference type="Pfam" id="PF19316">
    <property type="entry name" value="PIGO_PIGG"/>
    <property type="match status" value="1"/>
</dbReference>
<reference evidence="13 14" key="1">
    <citation type="journal article" date="2022" name="Nat. Plants">
        <title>Genomes of leafy and leafless Platanthera orchids illuminate the evolution of mycoheterotrophy.</title>
        <authorList>
            <person name="Li M.H."/>
            <person name="Liu K.W."/>
            <person name="Li Z."/>
            <person name="Lu H.C."/>
            <person name="Ye Q.L."/>
            <person name="Zhang D."/>
            <person name="Wang J.Y."/>
            <person name="Li Y.F."/>
            <person name="Zhong Z.M."/>
            <person name="Liu X."/>
            <person name="Yu X."/>
            <person name="Liu D.K."/>
            <person name="Tu X.D."/>
            <person name="Liu B."/>
            <person name="Hao Y."/>
            <person name="Liao X.Y."/>
            <person name="Jiang Y.T."/>
            <person name="Sun W.H."/>
            <person name="Chen J."/>
            <person name="Chen Y.Q."/>
            <person name="Ai Y."/>
            <person name="Zhai J.W."/>
            <person name="Wu S.S."/>
            <person name="Zhou Z."/>
            <person name="Hsiao Y.Y."/>
            <person name="Wu W.L."/>
            <person name="Chen Y.Y."/>
            <person name="Lin Y.F."/>
            <person name="Hsu J.L."/>
            <person name="Li C.Y."/>
            <person name="Wang Z.W."/>
            <person name="Zhao X."/>
            <person name="Zhong W.Y."/>
            <person name="Ma X.K."/>
            <person name="Ma L."/>
            <person name="Huang J."/>
            <person name="Chen G.Z."/>
            <person name="Huang M.Z."/>
            <person name="Huang L."/>
            <person name="Peng D.H."/>
            <person name="Luo Y.B."/>
            <person name="Zou S.Q."/>
            <person name="Chen S.P."/>
            <person name="Lan S."/>
            <person name="Tsai W.C."/>
            <person name="Van de Peer Y."/>
            <person name="Liu Z.J."/>
        </authorList>
    </citation>
    <scope>NUCLEOTIDE SEQUENCE [LARGE SCALE GENOMIC DNA]</scope>
    <source>
        <strain evidence="13">Lor287</strain>
    </source>
</reference>
<feature type="transmembrane region" description="Helical" evidence="11">
    <location>
        <begin position="781"/>
        <end position="799"/>
    </location>
</feature>
<protein>
    <recommendedName>
        <fullName evidence="12">GPI ethanolamine phosphate transferase 2 C-terminal domain-containing protein</fullName>
    </recommendedName>
</protein>
<evidence type="ECO:0000256" key="7">
    <source>
        <dbReference type="ARBA" id="ARBA00022824"/>
    </source>
</evidence>
<keyword evidence="10" id="KW-0325">Glycoprotein</keyword>
<evidence type="ECO:0000256" key="8">
    <source>
        <dbReference type="ARBA" id="ARBA00022989"/>
    </source>
</evidence>
<dbReference type="Gene3D" id="3.40.720.10">
    <property type="entry name" value="Alkaline Phosphatase, subunit A"/>
    <property type="match status" value="1"/>
</dbReference>
<name>A0AAP0BUB2_9ASPA</name>
<evidence type="ECO:0000256" key="11">
    <source>
        <dbReference type="SAM" id="Phobius"/>
    </source>
</evidence>
<evidence type="ECO:0000256" key="1">
    <source>
        <dbReference type="ARBA" id="ARBA00004477"/>
    </source>
</evidence>
<evidence type="ECO:0000256" key="3">
    <source>
        <dbReference type="ARBA" id="ARBA00005315"/>
    </source>
</evidence>
<keyword evidence="6 11" id="KW-0812">Transmembrane</keyword>
<dbReference type="GO" id="GO:0006506">
    <property type="term" value="P:GPI anchor biosynthetic process"/>
    <property type="evidence" value="ECO:0007669"/>
    <property type="project" value="UniProtKB-KW"/>
</dbReference>
<dbReference type="PANTHER" id="PTHR23072">
    <property type="entry name" value="PHOSPHATIDYLINOSITOL GLYCAN-RELATED"/>
    <property type="match status" value="1"/>
</dbReference>
<dbReference type="InterPro" id="IPR045687">
    <property type="entry name" value="PIGG/GPI7_C"/>
</dbReference>
<comment type="pathway">
    <text evidence="2">Glycolipid biosynthesis; glycosylphosphatidylinositol-anchor biosynthesis.</text>
</comment>